<dbReference type="EMBL" id="JAWSTH010000092">
    <property type="protein sequence ID" value="MDW5597536.1"/>
    <property type="molecule type" value="Genomic_DNA"/>
</dbReference>
<feature type="domain" description="YncI copper-binding" evidence="6">
    <location>
        <begin position="25"/>
        <end position="168"/>
    </location>
</feature>
<evidence type="ECO:0000256" key="1">
    <source>
        <dbReference type="ARBA" id="ARBA00022729"/>
    </source>
</evidence>
<organism evidence="7 8">
    <name type="scientific">Conexibacter stalactiti</name>
    <dbReference type="NCBI Taxonomy" id="1940611"/>
    <lineage>
        <taxon>Bacteria</taxon>
        <taxon>Bacillati</taxon>
        <taxon>Actinomycetota</taxon>
        <taxon>Thermoleophilia</taxon>
        <taxon>Solirubrobacterales</taxon>
        <taxon>Conexibacteraceae</taxon>
        <taxon>Conexibacter</taxon>
    </lineage>
</organism>
<dbReference type="Pfam" id="PF04234">
    <property type="entry name" value="CopC"/>
    <property type="match status" value="1"/>
</dbReference>
<keyword evidence="8" id="KW-1185">Reference proteome</keyword>
<dbReference type="InterPro" id="IPR038507">
    <property type="entry name" value="YcnI-like_sf"/>
</dbReference>
<dbReference type="SUPFAM" id="SSF81296">
    <property type="entry name" value="E set domains"/>
    <property type="match status" value="1"/>
</dbReference>
<sequence length="277" mass="29278">MRTRITLAAAAATTLLALPAAAQAHVTVNPRSVPADSYQVLSVRVPNEDDRAATTKVRLSFPGGFQFVSYEPQAGWRAQVVRRKLDRPLQTDDGPVTSEVGSITWTGSRKGLGRIAPGQFREFRISVKLPGKAGDVLAFPALQTYSNGTVVRWTGAADADKPAPALRLTAAESAHGSSTRAQARAAHSGVVSRTPAAGRTARNVKRVAVTFAQRLTTGKIDVYRGSTRVNPASSGPRGATIAASFSRKLAAGSYTARWRAVASDGHVQTGSWSFKVG</sequence>
<evidence type="ECO:0000259" key="6">
    <source>
        <dbReference type="Pfam" id="PF07987"/>
    </source>
</evidence>
<accession>A0ABU4HW79</accession>
<reference evidence="8" key="1">
    <citation type="submission" date="2023-07" db="EMBL/GenBank/DDBJ databases">
        <title>Conexibacter stalactiti sp. nov., isolated from stalactites in a lava cave and emended description of the genus Conexibacter.</title>
        <authorList>
            <person name="Lee S.D."/>
        </authorList>
    </citation>
    <scope>NUCLEOTIDE SEQUENCE [LARGE SCALE GENOMIC DNA]</scope>
    <source>
        <strain evidence="8">KCTC 39840</strain>
    </source>
</reference>
<evidence type="ECO:0000256" key="2">
    <source>
        <dbReference type="ARBA" id="ARBA00023008"/>
    </source>
</evidence>
<dbReference type="RefSeq" id="WP_318600002.1">
    <property type="nucleotide sequence ID" value="NZ_JAWSTH010000092.1"/>
</dbReference>
<comment type="caution">
    <text evidence="7">The sequence shown here is derived from an EMBL/GenBank/DDBJ whole genome shotgun (WGS) entry which is preliminary data.</text>
</comment>
<evidence type="ECO:0000259" key="5">
    <source>
        <dbReference type="Pfam" id="PF04234"/>
    </source>
</evidence>
<evidence type="ECO:0000313" key="7">
    <source>
        <dbReference type="EMBL" id="MDW5597536.1"/>
    </source>
</evidence>
<evidence type="ECO:0000313" key="8">
    <source>
        <dbReference type="Proteomes" id="UP001284601"/>
    </source>
</evidence>
<proteinExistence type="predicted"/>
<name>A0ABU4HW79_9ACTN</name>
<feature type="chain" id="PRO_5046433115" evidence="4">
    <location>
        <begin position="25"/>
        <end position="277"/>
    </location>
</feature>
<dbReference type="Gene3D" id="2.60.40.2230">
    <property type="entry name" value="Uncharacterised protein YcnI-like PF07987, DUF1775"/>
    <property type="match status" value="1"/>
</dbReference>
<keyword evidence="1 4" id="KW-0732">Signal</keyword>
<feature type="region of interest" description="Disordered" evidence="3">
    <location>
        <begin position="172"/>
        <end position="197"/>
    </location>
</feature>
<dbReference type="CDD" id="cd08545">
    <property type="entry name" value="YcnI_like"/>
    <property type="match status" value="1"/>
</dbReference>
<evidence type="ECO:0000256" key="4">
    <source>
        <dbReference type="SAM" id="SignalP"/>
    </source>
</evidence>
<gene>
    <name evidence="7" type="ORF">R7226_24515</name>
</gene>
<keyword evidence="2" id="KW-0186">Copper</keyword>
<protein>
    <submittedName>
        <fullName evidence="7">DUF1775 domain-containing protein</fullName>
    </submittedName>
</protein>
<reference evidence="7 8" key="2">
    <citation type="submission" date="2023-10" db="EMBL/GenBank/DDBJ databases">
        <authorList>
            <person name="Han X.F."/>
        </authorList>
    </citation>
    <scope>NUCLEOTIDE SEQUENCE [LARGE SCALE GENOMIC DNA]</scope>
    <source>
        <strain evidence="7 8">KCTC 39840</strain>
    </source>
</reference>
<feature type="signal peptide" evidence="4">
    <location>
        <begin position="1"/>
        <end position="24"/>
    </location>
</feature>
<dbReference type="Gene3D" id="2.60.40.1220">
    <property type="match status" value="1"/>
</dbReference>
<dbReference type="InterPro" id="IPR007348">
    <property type="entry name" value="CopC_dom"/>
</dbReference>
<dbReference type="InterPro" id="IPR012533">
    <property type="entry name" value="YcnI-copper_dom"/>
</dbReference>
<evidence type="ECO:0000256" key="3">
    <source>
        <dbReference type="SAM" id="MobiDB-lite"/>
    </source>
</evidence>
<dbReference type="InterPro" id="IPR014756">
    <property type="entry name" value="Ig_E-set"/>
</dbReference>
<feature type="domain" description="CopC" evidence="5">
    <location>
        <begin position="187"/>
        <end position="276"/>
    </location>
</feature>
<dbReference type="InterPro" id="IPR014755">
    <property type="entry name" value="Cu-Rt/internalin_Ig-like"/>
</dbReference>
<dbReference type="Proteomes" id="UP001284601">
    <property type="component" value="Unassembled WGS sequence"/>
</dbReference>
<dbReference type="Pfam" id="PF07987">
    <property type="entry name" value="DUF1775"/>
    <property type="match status" value="1"/>
</dbReference>